<keyword evidence="3" id="KW-1185">Reference proteome</keyword>
<dbReference type="VEuPathDB" id="AmoebaDB:NF0066600"/>
<evidence type="ECO:0000313" key="2">
    <source>
        <dbReference type="EMBL" id="KAF0976005.1"/>
    </source>
</evidence>
<feature type="compositionally biased region" description="Polar residues" evidence="1">
    <location>
        <begin position="157"/>
        <end position="166"/>
    </location>
</feature>
<gene>
    <name evidence="2" type="ORF">FDP41_004971</name>
</gene>
<evidence type="ECO:0000256" key="1">
    <source>
        <dbReference type="SAM" id="MobiDB-lite"/>
    </source>
</evidence>
<accession>A0A6A5BRG3</accession>
<dbReference type="EMBL" id="VFQX01000042">
    <property type="protein sequence ID" value="KAF0976005.1"/>
    <property type="molecule type" value="Genomic_DNA"/>
</dbReference>
<reference evidence="2 3" key="1">
    <citation type="journal article" date="2019" name="Sci. Rep.">
        <title>Nanopore sequencing improves the draft genome of the human pathogenic amoeba Naegleria fowleri.</title>
        <authorList>
            <person name="Liechti N."/>
            <person name="Schurch N."/>
            <person name="Bruggmann R."/>
            <person name="Wittwer M."/>
        </authorList>
    </citation>
    <scope>NUCLEOTIDE SEQUENCE [LARGE SCALE GENOMIC DNA]</scope>
    <source>
        <strain evidence="2 3">ATCC 30894</strain>
    </source>
</reference>
<dbReference type="VEuPathDB" id="AmoebaDB:FDP41_004971"/>
<comment type="caution">
    <text evidence="2">The sequence shown here is derived from an EMBL/GenBank/DDBJ whole genome shotgun (WGS) entry which is preliminary data.</text>
</comment>
<organism evidence="2 3">
    <name type="scientific">Naegleria fowleri</name>
    <name type="common">Brain eating amoeba</name>
    <dbReference type="NCBI Taxonomy" id="5763"/>
    <lineage>
        <taxon>Eukaryota</taxon>
        <taxon>Discoba</taxon>
        <taxon>Heterolobosea</taxon>
        <taxon>Tetramitia</taxon>
        <taxon>Eutetramitia</taxon>
        <taxon>Vahlkampfiidae</taxon>
        <taxon>Naegleria</taxon>
    </lineage>
</organism>
<name>A0A6A5BRG3_NAEFO</name>
<feature type="compositionally biased region" description="Acidic residues" evidence="1">
    <location>
        <begin position="170"/>
        <end position="186"/>
    </location>
</feature>
<sequence length="219" mass="24031">MATTAHMGAPQGGSSSGNTLSSLSSMNHVKSRKKGMEFTDVKVCRGYQNKLGTIDANTANVGGSIMINQIKKNHTVNMMSMKKRVDNDLPWSYKYSKNFNIARVSPPKKIKSLAPLKEVRHASGSSPSKQPHSAREYTSKGSKLDLNGVPQYVEGFISSNSCGTDTPSKDDEEEVDENFGEIEEEAPFTSESHEDTKNEGKNQYSRAPHEEGLSLQKVE</sequence>
<feature type="compositionally biased region" description="Low complexity" evidence="1">
    <location>
        <begin position="16"/>
        <end position="25"/>
    </location>
</feature>
<protein>
    <submittedName>
        <fullName evidence="2">Uncharacterized protein</fullName>
    </submittedName>
</protein>
<feature type="region of interest" description="Disordered" evidence="1">
    <location>
        <begin position="116"/>
        <end position="219"/>
    </location>
</feature>
<evidence type="ECO:0000313" key="3">
    <source>
        <dbReference type="Proteomes" id="UP000444721"/>
    </source>
</evidence>
<dbReference type="AlphaFoldDB" id="A0A6A5BRG3"/>
<feature type="region of interest" description="Disordered" evidence="1">
    <location>
        <begin position="1"/>
        <end position="32"/>
    </location>
</feature>
<feature type="compositionally biased region" description="Basic and acidic residues" evidence="1">
    <location>
        <begin position="207"/>
        <end position="219"/>
    </location>
</feature>
<proteinExistence type="predicted"/>
<dbReference type="GeneID" id="68112189"/>
<dbReference type="RefSeq" id="XP_044560718.1">
    <property type="nucleotide sequence ID" value="XM_044708443.1"/>
</dbReference>
<dbReference type="VEuPathDB" id="AmoebaDB:NfTy_084080"/>
<dbReference type="Proteomes" id="UP000444721">
    <property type="component" value="Unassembled WGS sequence"/>
</dbReference>
<feature type="compositionally biased region" description="Basic and acidic residues" evidence="1">
    <location>
        <begin position="191"/>
        <end position="200"/>
    </location>
</feature>